<feature type="region of interest" description="Disordered" evidence="1">
    <location>
        <begin position="576"/>
        <end position="597"/>
    </location>
</feature>
<proteinExistence type="predicted"/>
<dbReference type="InterPro" id="IPR027417">
    <property type="entry name" value="P-loop_NTPase"/>
</dbReference>
<feature type="compositionally biased region" description="Acidic residues" evidence="1">
    <location>
        <begin position="7"/>
        <end position="21"/>
    </location>
</feature>
<dbReference type="GO" id="GO:0005524">
    <property type="term" value="F:ATP binding"/>
    <property type="evidence" value="ECO:0007669"/>
    <property type="project" value="InterPro"/>
</dbReference>
<feature type="domain" description="ATPase AAA-type core" evidence="2">
    <location>
        <begin position="300"/>
        <end position="376"/>
    </location>
</feature>
<name>A0A0C3S7A0_PHLG1</name>
<accession>A0A0C3S7A0</accession>
<dbReference type="EMBL" id="KN840569">
    <property type="protein sequence ID" value="KIP04590.1"/>
    <property type="molecule type" value="Genomic_DNA"/>
</dbReference>
<sequence length="828" mass="88384">MTHFEDPELELLGDDTSEDESTGSAHAFRTAPIFTGDALQSLGTAVLPQRALYGRVLSQKVPNFPPHPHNRKLYINTNAPFSALVCGVQGSGKSHSTSVLLESCLMKDARLGTLPEPLSAIVFHFDTAAGGGCVQPCEAAYLSSLDKARGKGAVPPDVTVLVLPSNLQPMKKVYAGLPKVRVEPLHFAPEDISGDRLLAMMKVEEGSQMPLYMEAIMSILRSMEGDFDYAEFRKALGEQQFNPGQKAMLNLRLSLLDSCLKDGDLRNRASTHFKKGHLTIIDLSSSFMDGSSACGFFDLILGLFIEADVKAAGKVIVLDEAHKYLSDTQSGTSSRLTDSLLSVIRQQRHLATRVIISTQEPTVVPSKFLDLCSFIIAHRFSSPTWLKLLAQHVSAADSSFDELFNKIVSLRTGQAIMFAASGIGLRENDDADPWHSEADSGVGASEGPGTVAPIGQGYLHVQSRLRVTTDGGHSILAVNDPEHTTRLGRVPRPGGTGEASAGASSGWGGQEGTSHASPGGTSAFAEQAAGAAAPPCPQPAEKARQTAPATGSVTGRPEAASLAVILRPPPLMPSVAKPVPPSSTHAAEKAPPLATGTDKVRSAPSVFVLTGALHKFRPLVAYLQEKLTSEPFGPVLMKTTRKYFTEKSPKAYGNNFDGVLDEALQLGLIQYAPATTQTEKSRIQLVPYADYPLVAMKPNLAPPPAPSSYVVNAPKPNPQKTSPPSTLAPVPALVSTTSGSKPSTSTAKPTPVQKKMHLTGKQARFVPLVKYLLEQKQSGFTEITVVTIRKRFGAAIEEIIEDAVAQNIVRRVKAAKPKICLVPTTITW</sequence>
<dbReference type="STRING" id="745531.A0A0C3S7A0"/>
<evidence type="ECO:0000313" key="3">
    <source>
        <dbReference type="EMBL" id="KIP04590.1"/>
    </source>
</evidence>
<dbReference type="Gene3D" id="3.40.50.300">
    <property type="entry name" value="P-loop containing nucleotide triphosphate hydrolases"/>
    <property type="match status" value="1"/>
</dbReference>
<gene>
    <name evidence="3" type="ORF">PHLGIDRAFT_129407</name>
</gene>
<feature type="compositionally biased region" description="Basic and acidic residues" evidence="1">
    <location>
        <begin position="429"/>
        <end position="438"/>
    </location>
</feature>
<dbReference type="HOGENOM" id="CLU_015256_2_0_1"/>
<evidence type="ECO:0000313" key="4">
    <source>
        <dbReference type="Proteomes" id="UP000053257"/>
    </source>
</evidence>
<feature type="compositionally biased region" description="Low complexity" evidence="1">
    <location>
        <begin position="735"/>
        <end position="751"/>
    </location>
</feature>
<evidence type="ECO:0000256" key="1">
    <source>
        <dbReference type="SAM" id="MobiDB-lite"/>
    </source>
</evidence>
<dbReference type="GO" id="GO:0016887">
    <property type="term" value="F:ATP hydrolysis activity"/>
    <property type="evidence" value="ECO:0007669"/>
    <property type="project" value="InterPro"/>
</dbReference>
<dbReference type="InterPro" id="IPR003959">
    <property type="entry name" value="ATPase_AAA_core"/>
</dbReference>
<reference evidence="3 4" key="1">
    <citation type="journal article" date="2014" name="PLoS Genet.">
        <title>Analysis of the Phlebiopsis gigantea genome, transcriptome and secretome provides insight into its pioneer colonization strategies of wood.</title>
        <authorList>
            <person name="Hori C."/>
            <person name="Ishida T."/>
            <person name="Igarashi K."/>
            <person name="Samejima M."/>
            <person name="Suzuki H."/>
            <person name="Master E."/>
            <person name="Ferreira P."/>
            <person name="Ruiz-Duenas F.J."/>
            <person name="Held B."/>
            <person name="Canessa P."/>
            <person name="Larrondo L.F."/>
            <person name="Schmoll M."/>
            <person name="Druzhinina I.S."/>
            <person name="Kubicek C.P."/>
            <person name="Gaskell J.A."/>
            <person name="Kersten P."/>
            <person name="St John F."/>
            <person name="Glasner J."/>
            <person name="Sabat G."/>
            <person name="Splinter BonDurant S."/>
            <person name="Syed K."/>
            <person name="Yadav J."/>
            <person name="Mgbeahuruike A.C."/>
            <person name="Kovalchuk A."/>
            <person name="Asiegbu F.O."/>
            <person name="Lackner G."/>
            <person name="Hoffmeister D."/>
            <person name="Rencoret J."/>
            <person name="Gutierrez A."/>
            <person name="Sun H."/>
            <person name="Lindquist E."/>
            <person name="Barry K."/>
            <person name="Riley R."/>
            <person name="Grigoriev I.V."/>
            <person name="Henrissat B."/>
            <person name="Kues U."/>
            <person name="Berka R.M."/>
            <person name="Martinez A.T."/>
            <person name="Covert S.F."/>
            <person name="Blanchette R.A."/>
            <person name="Cullen D."/>
        </authorList>
    </citation>
    <scope>NUCLEOTIDE SEQUENCE [LARGE SCALE GENOMIC DNA]</scope>
    <source>
        <strain evidence="3 4">11061_1 CR5-6</strain>
    </source>
</reference>
<organism evidence="3 4">
    <name type="scientific">Phlebiopsis gigantea (strain 11061_1 CR5-6)</name>
    <name type="common">White-rot fungus</name>
    <name type="synonym">Peniophora gigantea</name>
    <dbReference type="NCBI Taxonomy" id="745531"/>
    <lineage>
        <taxon>Eukaryota</taxon>
        <taxon>Fungi</taxon>
        <taxon>Dikarya</taxon>
        <taxon>Basidiomycota</taxon>
        <taxon>Agaricomycotina</taxon>
        <taxon>Agaricomycetes</taxon>
        <taxon>Polyporales</taxon>
        <taxon>Phanerochaetaceae</taxon>
        <taxon>Phlebiopsis</taxon>
    </lineage>
</organism>
<feature type="compositionally biased region" description="Low complexity" evidence="1">
    <location>
        <begin position="523"/>
        <end position="533"/>
    </location>
</feature>
<feature type="region of interest" description="Disordered" evidence="1">
    <location>
        <begin position="475"/>
        <end position="556"/>
    </location>
</feature>
<protein>
    <recommendedName>
        <fullName evidence="2">ATPase AAA-type core domain-containing protein</fullName>
    </recommendedName>
</protein>
<evidence type="ECO:0000259" key="2">
    <source>
        <dbReference type="Pfam" id="PF00004"/>
    </source>
</evidence>
<feature type="region of interest" description="Disordered" evidence="1">
    <location>
        <begin position="429"/>
        <end position="450"/>
    </location>
</feature>
<dbReference type="SUPFAM" id="SSF52540">
    <property type="entry name" value="P-loop containing nucleoside triphosphate hydrolases"/>
    <property type="match status" value="1"/>
</dbReference>
<dbReference type="AlphaFoldDB" id="A0A0C3S7A0"/>
<dbReference type="Pfam" id="PF00004">
    <property type="entry name" value="AAA"/>
    <property type="match status" value="1"/>
</dbReference>
<keyword evidence="4" id="KW-1185">Reference proteome</keyword>
<dbReference type="Proteomes" id="UP000053257">
    <property type="component" value="Unassembled WGS sequence"/>
</dbReference>
<dbReference type="OrthoDB" id="2316594at2759"/>
<feature type="region of interest" description="Disordered" evidence="1">
    <location>
        <begin position="704"/>
        <end position="755"/>
    </location>
</feature>
<feature type="region of interest" description="Disordered" evidence="1">
    <location>
        <begin position="1"/>
        <end position="24"/>
    </location>
</feature>